<feature type="region of interest" description="Disordered" evidence="3">
    <location>
        <begin position="734"/>
        <end position="755"/>
    </location>
</feature>
<evidence type="ECO:0000256" key="3">
    <source>
        <dbReference type="SAM" id="MobiDB-lite"/>
    </source>
</evidence>
<organism evidence="4 5">
    <name type="scientific">Tetraparma gracilis</name>
    <dbReference type="NCBI Taxonomy" id="2962635"/>
    <lineage>
        <taxon>Eukaryota</taxon>
        <taxon>Sar</taxon>
        <taxon>Stramenopiles</taxon>
        <taxon>Ochrophyta</taxon>
        <taxon>Bolidophyceae</taxon>
        <taxon>Parmales</taxon>
        <taxon>Triparmaceae</taxon>
        <taxon>Tetraparma</taxon>
    </lineage>
</organism>
<sequence length="755" mass="81566">LVQSEHWTHGLIMVCTTRPVPLHVADYYTSVCKAPATSRVTLGPLDSADLASLARRHLANVDVGPASASMVVVDRLGKLSQGFPFLAEELLREAKADFGSSMLGSEKAPAELKDTGSARERTVSKDPYTPEELLALNEFYSNYKRDAGWELFVQESIYESCLVSNRKQVHRAIAKHLELDQSKQLSDSYALIAHHYVQAEEWRNACLYLQLSSEVSARLEMPGSVVTSLTQWKKIREEKLGKAEEGHEEAINGRFGSARKEAGIVYITFGNALKMMNNADDALAMYALGAESLGRNLPQTKLAKVRVIVRGVALLQWMAVKGGSYKTDDNAAEEEKMLSQALGASAEILFKIKGDALGFVSLSLFMLTQTSRPTAMMVQFASQFGSFIAPLLGLTRVSEHLTMEVNRLASQCTGKDAVAAQAFLNFANGMAYGGKGELRQAAGFFAAAAKASLEMRDIKEWANNLSYFDKYHEQVKNNYQSTFLYVTSMSSTTVAVLQLYDYARAGGAATLGGVKAAKLLGIADFYTSFTEKLAKKYPIASGWAPALRGALLARAGKRGAAMKLFEKAEEAALKISGKACLCYLYLERGYLEDGGAVKQFASSGSLSGSSVAKAAVVSPVGETRATEGSCIKSFAAAADLADETGMHRLGDLAKERLRRLNVDTGVEGGITRQTTSALVVGVRAPEGGRRASGRRASGRRASGRMVSGRRASGHTHNMDLNAALIRNAGEMERRMSPAQAGRRVSRKGSAVGFQK</sequence>
<evidence type="ECO:0000256" key="1">
    <source>
        <dbReference type="ARBA" id="ARBA00022741"/>
    </source>
</evidence>
<proteinExistence type="predicted"/>
<protein>
    <submittedName>
        <fullName evidence="4">Uncharacterized protein</fullName>
    </submittedName>
</protein>
<accession>A0ABQ6M441</accession>
<keyword evidence="5" id="KW-1185">Reference proteome</keyword>
<evidence type="ECO:0000313" key="5">
    <source>
        <dbReference type="Proteomes" id="UP001165060"/>
    </source>
</evidence>
<reference evidence="4 5" key="1">
    <citation type="journal article" date="2023" name="Commun. Biol.">
        <title>Genome analysis of Parmales, the sister group of diatoms, reveals the evolutionary specialization of diatoms from phago-mixotrophs to photoautotrophs.</title>
        <authorList>
            <person name="Ban H."/>
            <person name="Sato S."/>
            <person name="Yoshikawa S."/>
            <person name="Yamada K."/>
            <person name="Nakamura Y."/>
            <person name="Ichinomiya M."/>
            <person name="Sato N."/>
            <person name="Blanc-Mathieu R."/>
            <person name="Endo H."/>
            <person name="Kuwata A."/>
            <person name="Ogata H."/>
        </authorList>
    </citation>
    <scope>NUCLEOTIDE SEQUENCE [LARGE SCALE GENOMIC DNA]</scope>
</reference>
<gene>
    <name evidence="4" type="ORF">TeGR_g15059</name>
</gene>
<evidence type="ECO:0000313" key="4">
    <source>
        <dbReference type="EMBL" id="GMI19138.1"/>
    </source>
</evidence>
<feature type="compositionally biased region" description="Basic residues" evidence="3">
    <location>
        <begin position="691"/>
        <end position="702"/>
    </location>
</feature>
<dbReference type="EMBL" id="BRYB01003687">
    <property type="protein sequence ID" value="GMI19138.1"/>
    <property type="molecule type" value="Genomic_DNA"/>
</dbReference>
<dbReference type="PANTHER" id="PTHR16305">
    <property type="entry name" value="TESTICULAR SOLUBLE ADENYLYL CYCLASE"/>
    <property type="match status" value="1"/>
</dbReference>
<name>A0ABQ6M441_9STRA</name>
<dbReference type="PANTHER" id="PTHR16305:SF28">
    <property type="entry name" value="GUANYLATE CYCLASE DOMAIN-CONTAINING PROTEIN"/>
    <property type="match status" value="1"/>
</dbReference>
<feature type="non-terminal residue" evidence="4">
    <location>
        <position position="1"/>
    </location>
</feature>
<comment type="caution">
    <text evidence="4">The sequence shown here is derived from an EMBL/GenBank/DDBJ whole genome shotgun (WGS) entry which is preliminary data.</text>
</comment>
<keyword evidence="2" id="KW-0067">ATP-binding</keyword>
<keyword evidence="1" id="KW-0547">Nucleotide-binding</keyword>
<dbReference type="Proteomes" id="UP001165060">
    <property type="component" value="Unassembled WGS sequence"/>
</dbReference>
<feature type="region of interest" description="Disordered" evidence="3">
    <location>
        <begin position="686"/>
        <end position="714"/>
    </location>
</feature>
<evidence type="ECO:0000256" key="2">
    <source>
        <dbReference type="ARBA" id="ARBA00022840"/>
    </source>
</evidence>